<keyword evidence="8 11" id="KW-0408">Iron</keyword>
<keyword evidence="9 11" id="KW-0411">Iron-sulfur</keyword>
<comment type="similarity">
    <text evidence="11">Belongs to the radical SAM superfamily. Lipoyl synthase family.</text>
</comment>
<dbReference type="PROSITE" id="PS51918">
    <property type="entry name" value="RADICAL_SAM"/>
    <property type="match status" value="1"/>
</dbReference>
<dbReference type="FunFam" id="3.20.20.70:FF:000036">
    <property type="entry name" value="Lipoyl synthase, mitochondrial"/>
    <property type="match status" value="1"/>
</dbReference>
<evidence type="ECO:0000256" key="1">
    <source>
        <dbReference type="ARBA" id="ARBA00004229"/>
    </source>
</evidence>
<comment type="subcellular location">
    <subcellularLocation>
        <location evidence="1 11">Plastid</location>
        <location evidence="1 11">Chloroplast</location>
    </subcellularLocation>
</comment>
<dbReference type="GO" id="GO:0051539">
    <property type="term" value="F:4 iron, 4 sulfur cluster binding"/>
    <property type="evidence" value="ECO:0007669"/>
    <property type="project" value="UniProtKB-UniRule"/>
</dbReference>
<comment type="cofactor">
    <cofactor evidence="11">
        <name>[4Fe-4S] cluster</name>
        <dbReference type="ChEBI" id="CHEBI:49883"/>
    </cofactor>
    <text evidence="11">Binds 2 [4Fe-4S] clusters per subunit. One cluster is coordinated with 3 cysteines and an exchangeable S-adenosyl-L-methionine.</text>
</comment>
<dbReference type="HAMAP" id="MF_00206">
    <property type="entry name" value="Lipoyl_synth"/>
    <property type="match status" value="1"/>
</dbReference>
<name>A0A1Y1HS18_KLENI</name>
<evidence type="ECO:0000256" key="7">
    <source>
        <dbReference type="ARBA" id="ARBA00022723"/>
    </source>
</evidence>
<dbReference type="HAMAP" id="MF_03129">
    <property type="entry name" value="Lipoyl_synth_plantC"/>
    <property type="match status" value="1"/>
</dbReference>
<dbReference type="OMA" id="RSCAFCQ"/>
<dbReference type="InterPro" id="IPR007197">
    <property type="entry name" value="rSAM"/>
</dbReference>
<dbReference type="InterPro" id="IPR003698">
    <property type="entry name" value="Lipoyl_synth"/>
</dbReference>
<dbReference type="SMART" id="SM00729">
    <property type="entry name" value="Elp3"/>
    <property type="match status" value="1"/>
</dbReference>
<dbReference type="InterPro" id="IPR013785">
    <property type="entry name" value="Aldolase_TIM"/>
</dbReference>
<keyword evidence="14" id="KW-1185">Reference proteome</keyword>
<proteinExistence type="inferred from homology"/>
<dbReference type="SUPFAM" id="SSF102114">
    <property type="entry name" value="Radical SAM enzymes"/>
    <property type="match status" value="1"/>
</dbReference>
<feature type="domain" description="Radical SAM core" evidence="12">
    <location>
        <begin position="167"/>
        <end position="385"/>
    </location>
</feature>
<dbReference type="Pfam" id="PF16881">
    <property type="entry name" value="LIAS_N"/>
    <property type="match status" value="1"/>
</dbReference>
<dbReference type="SFLD" id="SFLDS00029">
    <property type="entry name" value="Radical_SAM"/>
    <property type="match status" value="1"/>
</dbReference>
<evidence type="ECO:0000313" key="14">
    <source>
        <dbReference type="Proteomes" id="UP000054558"/>
    </source>
</evidence>
<dbReference type="Pfam" id="PF04055">
    <property type="entry name" value="Radical_SAM"/>
    <property type="match status" value="1"/>
</dbReference>
<dbReference type="NCBIfam" id="NF009544">
    <property type="entry name" value="PRK12928.1"/>
    <property type="match status" value="1"/>
</dbReference>
<dbReference type="GO" id="GO:0016992">
    <property type="term" value="F:lipoate synthase activity"/>
    <property type="evidence" value="ECO:0000318"/>
    <property type="project" value="GO_Central"/>
</dbReference>
<dbReference type="EC" id="2.8.1.8" evidence="11"/>
<comment type="pathway">
    <text evidence="11">Protein modification; protein lipoylation via endogenous pathway; protein N(6)-(lipoyl)lysine from octanoyl-[acyl-carrier-protein]: step 2/2.</text>
</comment>
<dbReference type="CDD" id="cd01335">
    <property type="entry name" value="Radical_SAM"/>
    <property type="match status" value="1"/>
</dbReference>
<comment type="catalytic activity">
    <reaction evidence="10 11">
        <text>[[Fe-S] cluster scaffold protein carrying a second [4Fe-4S](2+) cluster] + N(6)-octanoyl-L-lysyl-[protein] + 2 oxidized [2Fe-2S]-[ferredoxin] + 2 S-adenosyl-L-methionine + 4 H(+) = [[Fe-S] cluster scaffold protein] + N(6)-[(R)-dihydrolipoyl]-L-lysyl-[protein] + 4 Fe(3+) + 2 hydrogen sulfide + 2 5'-deoxyadenosine + 2 L-methionine + 2 reduced [2Fe-2S]-[ferredoxin]</text>
        <dbReference type="Rhea" id="RHEA:16585"/>
        <dbReference type="Rhea" id="RHEA-COMP:9928"/>
        <dbReference type="Rhea" id="RHEA-COMP:10000"/>
        <dbReference type="Rhea" id="RHEA-COMP:10001"/>
        <dbReference type="Rhea" id="RHEA-COMP:10475"/>
        <dbReference type="Rhea" id="RHEA-COMP:14568"/>
        <dbReference type="Rhea" id="RHEA-COMP:14569"/>
        <dbReference type="ChEBI" id="CHEBI:15378"/>
        <dbReference type="ChEBI" id="CHEBI:17319"/>
        <dbReference type="ChEBI" id="CHEBI:29034"/>
        <dbReference type="ChEBI" id="CHEBI:29919"/>
        <dbReference type="ChEBI" id="CHEBI:33722"/>
        <dbReference type="ChEBI" id="CHEBI:33737"/>
        <dbReference type="ChEBI" id="CHEBI:33738"/>
        <dbReference type="ChEBI" id="CHEBI:57844"/>
        <dbReference type="ChEBI" id="CHEBI:59789"/>
        <dbReference type="ChEBI" id="CHEBI:78809"/>
        <dbReference type="ChEBI" id="CHEBI:83100"/>
        <dbReference type="EC" id="2.8.1.8"/>
    </reaction>
</comment>
<evidence type="ECO:0000256" key="5">
    <source>
        <dbReference type="ARBA" id="ARBA00022679"/>
    </source>
</evidence>
<dbReference type="Proteomes" id="UP000054558">
    <property type="component" value="Unassembled WGS sequence"/>
</dbReference>
<dbReference type="SFLD" id="SFLDG01058">
    <property type="entry name" value="lipoyl_synthase_like"/>
    <property type="match status" value="1"/>
</dbReference>
<protein>
    <recommendedName>
        <fullName evidence="11">Lipoyl synthase, chloroplastic</fullName>
        <ecNumber evidence="11">2.8.1.8</ecNumber>
    </recommendedName>
    <alternativeName>
        <fullName evidence="11">Lipoate synthase</fullName>
        <shortName evidence="11">LS</shortName>
        <shortName evidence="11">Lip-syn</shortName>
    </alternativeName>
    <alternativeName>
        <fullName evidence="11">Lipoate synthase, plastidial</fullName>
        <shortName evidence="11">LIP1p</shortName>
    </alternativeName>
    <alternativeName>
        <fullName evidence="11">Lipoic acid synthase</fullName>
    </alternativeName>
</protein>
<evidence type="ECO:0000256" key="3">
    <source>
        <dbReference type="ARBA" id="ARBA00022528"/>
    </source>
</evidence>
<comment type="function">
    <text evidence="11">Catalyzes the radical-mediated insertion of two sulfur atoms into the C-6 and C-8 positions of the octanoyl moiety bound to the lipoyl domains of lipoate-dependent enzymes, thereby converting the octanoylated domains into lipoylated derivatives.</text>
</comment>
<dbReference type="Gene3D" id="3.20.20.70">
    <property type="entry name" value="Aldolase class I"/>
    <property type="match status" value="1"/>
</dbReference>
<evidence type="ECO:0000256" key="9">
    <source>
        <dbReference type="ARBA" id="ARBA00023014"/>
    </source>
</evidence>
<dbReference type="OrthoDB" id="3231at2759"/>
<feature type="binding site" evidence="11">
    <location>
        <position position="188"/>
    </location>
    <ligand>
        <name>[4Fe-4S] cluster</name>
        <dbReference type="ChEBI" id="CHEBI:49883"/>
        <label>2</label>
        <note>4Fe-4S-S-AdoMet</note>
    </ligand>
</feature>
<dbReference type="NCBIfam" id="NF004019">
    <property type="entry name" value="PRK05481.1"/>
    <property type="match status" value="1"/>
</dbReference>
<evidence type="ECO:0000256" key="4">
    <source>
        <dbReference type="ARBA" id="ARBA00022640"/>
    </source>
</evidence>
<evidence type="ECO:0000313" key="13">
    <source>
        <dbReference type="EMBL" id="GAQ79357.1"/>
    </source>
</evidence>
<feature type="binding site" evidence="11">
    <location>
        <position position="396"/>
    </location>
    <ligand>
        <name>[4Fe-4S] cluster</name>
        <dbReference type="ChEBI" id="CHEBI:49883"/>
        <label>1</label>
    </ligand>
</feature>
<evidence type="ECO:0000259" key="12">
    <source>
        <dbReference type="PROSITE" id="PS51918"/>
    </source>
</evidence>
<feature type="binding site" evidence="11">
    <location>
        <position position="148"/>
    </location>
    <ligand>
        <name>[4Fe-4S] cluster</name>
        <dbReference type="ChEBI" id="CHEBI:49883"/>
        <label>1</label>
    </ligand>
</feature>
<dbReference type="STRING" id="105231.A0A1Y1HS18"/>
<dbReference type="UniPathway" id="UPA00538">
    <property type="reaction ID" value="UER00593"/>
</dbReference>
<accession>A0A1Y1HS18</accession>
<feature type="binding site" evidence="11">
    <location>
        <position position="181"/>
    </location>
    <ligand>
        <name>[4Fe-4S] cluster</name>
        <dbReference type="ChEBI" id="CHEBI:49883"/>
        <label>2</label>
        <note>4Fe-4S-S-AdoMet</note>
    </ligand>
</feature>
<evidence type="ECO:0000256" key="8">
    <source>
        <dbReference type="ARBA" id="ARBA00023004"/>
    </source>
</evidence>
<evidence type="ECO:0000256" key="6">
    <source>
        <dbReference type="ARBA" id="ARBA00022691"/>
    </source>
</evidence>
<sequence>MALARRAASCGLCGRGALLGQHYEASGSNQQQQQPRLARFSDSLRGKEKSGKIRVHAGESVSRTWAQSNIRATLAQDRPTTAASDGSALLEKFAAPKGQAAASPPSVPVTAKKPPWLRQRAPQGEKFEELKDSLRSLKLNTVCEEAQCPNIGECWNGGGGAGGDSKHHKATATIMLLGDTCTRGCRFCAVNTARIPPPPDPMEPENTARAIAEWGVGYVVLTSVDRDDLPDGGSEHFARTVRTLKALAPEILVECLTPDFRGDWEAVRHLAVSGLDVFAHNIETVKRLQRIVRDPRATYDQSMEVLRVAKGSKAGLVTKSSIMLGLGEKDDEVLQTMKDLRDAGVDILTFGQYLQPTPLHLTVKEYVTPEKFDHWRVVGEKLGFRYVASGPLVRSSYRAGEFFVESMIKEDRQKAEAV</sequence>
<keyword evidence="4 11" id="KW-0934">Plastid</keyword>
<dbReference type="InterPro" id="IPR027526">
    <property type="entry name" value="Lipoyl_synth_chlpt"/>
</dbReference>
<dbReference type="GO" id="GO:0009107">
    <property type="term" value="P:lipoate biosynthetic process"/>
    <property type="evidence" value="ECO:0000318"/>
    <property type="project" value="GO_Central"/>
</dbReference>
<keyword evidence="2 11" id="KW-0004">4Fe-4S</keyword>
<keyword evidence="3 11" id="KW-0150">Chloroplast</keyword>
<organism evidence="13 14">
    <name type="scientific">Klebsormidium nitens</name>
    <name type="common">Green alga</name>
    <name type="synonym">Ulothrix nitens</name>
    <dbReference type="NCBI Taxonomy" id="105231"/>
    <lineage>
        <taxon>Eukaryota</taxon>
        <taxon>Viridiplantae</taxon>
        <taxon>Streptophyta</taxon>
        <taxon>Klebsormidiophyceae</taxon>
        <taxon>Klebsormidiales</taxon>
        <taxon>Klebsormidiaceae</taxon>
        <taxon>Klebsormidium</taxon>
    </lineage>
</organism>
<evidence type="ECO:0000256" key="10">
    <source>
        <dbReference type="ARBA" id="ARBA00047326"/>
    </source>
</evidence>
<reference evidence="13 14" key="1">
    <citation type="journal article" date="2014" name="Nat. Commun.">
        <title>Klebsormidium flaccidum genome reveals primary factors for plant terrestrial adaptation.</title>
        <authorList>
            <person name="Hori K."/>
            <person name="Maruyama F."/>
            <person name="Fujisawa T."/>
            <person name="Togashi T."/>
            <person name="Yamamoto N."/>
            <person name="Seo M."/>
            <person name="Sato S."/>
            <person name="Yamada T."/>
            <person name="Mori H."/>
            <person name="Tajima N."/>
            <person name="Moriyama T."/>
            <person name="Ikeuchi M."/>
            <person name="Watanabe M."/>
            <person name="Wada H."/>
            <person name="Kobayashi K."/>
            <person name="Saito M."/>
            <person name="Masuda T."/>
            <person name="Sasaki-Sekimoto Y."/>
            <person name="Mashiguchi K."/>
            <person name="Awai K."/>
            <person name="Shimojima M."/>
            <person name="Masuda S."/>
            <person name="Iwai M."/>
            <person name="Nobusawa T."/>
            <person name="Narise T."/>
            <person name="Kondo S."/>
            <person name="Saito H."/>
            <person name="Sato R."/>
            <person name="Murakawa M."/>
            <person name="Ihara Y."/>
            <person name="Oshima-Yamada Y."/>
            <person name="Ohtaka K."/>
            <person name="Satoh M."/>
            <person name="Sonobe K."/>
            <person name="Ishii M."/>
            <person name="Ohtani R."/>
            <person name="Kanamori-Sato M."/>
            <person name="Honoki R."/>
            <person name="Miyazaki D."/>
            <person name="Mochizuki H."/>
            <person name="Umetsu J."/>
            <person name="Higashi K."/>
            <person name="Shibata D."/>
            <person name="Kamiya Y."/>
            <person name="Sato N."/>
            <person name="Nakamura Y."/>
            <person name="Tabata S."/>
            <person name="Ida S."/>
            <person name="Kurokawa K."/>
            <person name="Ohta H."/>
        </authorList>
    </citation>
    <scope>NUCLEOTIDE SEQUENCE [LARGE SCALE GENOMIC DNA]</scope>
    <source>
        <strain evidence="13 14">NIES-2285</strain>
    </source>
</reference>
<dbReference type="PANTHER" id="PTHR10949:SF38">
    <property type="entry name" value="LIPOYL SYNTHASE, CHLOROPLASTIC"/>
    <property type="match status" value="1"/>
</dbReference>
<keyword evidence="6 11" id="KW-0949">S-adenosyl-L-methionine</keyword>
<dbReference type="EMBL" id="DF236978">
    <property type="protein sequence ID" value="GAQ79357.1"/>
    <property type="molecule type" value="Genomic_DNA"/>
</dbReference>
<dbReference type="AlphaFoldDB" id="A0A1Y1HS18"/>
<dbReference type="InterPro" id="IPR031691">
    <property type="entry name" value="LIAS_N"/>
</dbReference>
<evidence type="ECO:0000256" key="2">
    <source>
        <dbReference type="ARBA" id="ARBA00022485"/>
    </source>
</evidence>
<dbReference type="GO" id="GO:0009249">
    <property type="term" value="P:protein lipoylation"/>
    <property type="evidence" value="ECO:0007669"/>
    <property type="project" value="UniProtKB-UniRule"/>
</dbReference>
<feature type="binding site" evidence="11">
    <location>
        <position position="143"/>
    </location>
    <ligand>
        <name>[4Fe-4S] cluster</name>
        <dbReference type="ChEBI" id="CHEBI:49883"/>
        <label>1</label>
    </ligand>
</feature>
<gene>
    <name evidence="11" type="primary">LIP1P</name>
    <name evidence="13" type="ORF">KFL_000290060</name>
</gene>
<dbReference type="InterPro" id="IPR006638">
    <property type="entry name" value="Elp3/MiaA/NifB-like_rSAM"/>
</dbReference>
<dbReference type="GO" id="GO:0005739">
    <property type="term" value="C:mitochondrion"/>
    <property type="evidence" value="ECO:0000318"/>
    <property type="project" value="GO_Central"/>
</dbReference>
<dbReference type="PANTHER" id="PTHR10949">
    <property type="entry name" value="LIPOYL SYNTHASE"/>
    <property type="match status" value="1"/>
</dbReference>
<dbReference type="NCBIfam" id="TIGR00510">
    <property type="entry name" value="lipA"/>
    <property type="match status" value="1"/>
</dbReference>
<keyword evidence="5 11" id="KW-0808">Transferase</keyword>
<feature type="binding site" evidence="11">
    <location>
        <position position="185"/>
    </location>
    <ligand>
        <name>[4Fe-4S] cluster</name>
        <dbReference type="ChEBI" id="CHEBI:49883"/>
        <label>2</label>
        <note>4Fe-4S-S-AdoMet</note>
    </ligand>
</feature>
<dbReference type="GO" id="GO:0046872">
    <property type="term" value="F:metal ion binding"/>
    <property type="evidence" value="ECO:0007669"/>
    <property type="project" value="UniProtKB-KW"/>
</dbReference>
<keyword evidence="7 11" id="KW-0479">Metal-binding</keyword>
<dbReference type="SFLD" id="SFLDF00271">
    <property type="entry name" value="lipoyl_synthase"/>
    <property type="match status" value="1"/>
</dbReference>
<feature type="binding site" evidence="11">
    <location>
        <position position="154"/>
    </location>
    <ligand>
        <name>[4Fe-4S] cluster</name>
        <dbReference type="ChEBI" id="CHEBI:49883"/>
        <label>1</label>
    </ligand>
</feature>
<dbReference type="GO" id="GO:0009507">
    <property type="term" value="C:chloroplast"/>
    <property type="evidence" value="ECO:0007669"/>
    <property type="project" value="UniProtKB-SubCell"/>
</dbReference>
<dbReference type="InterPro" id="IPR058240">
    <property type="entry name" value="rSAM_sf"/>
</dbReference>
<evidence type="ECO:0000256" key="11">
    <source>
        <dbReference type="HAMAP-Rule" id="MF_03129"/>
    </source>
</evidence>